<feature type="transmembrane region" description="Helical" evidence="1">
    <location>
        <begin position="104"/>
        <end position="125"/>
    </location>
</feature>
<keyword evidence="1" id="KW-0472">Membrane</keyword>
<evidence type="ECO:0000256" key="1">
    <source>
        <dbReference type="SAM" id="Phobius"/>
    </source>
</evidence>
<accession>A0A6J6FFC0</accession>
<sequence length="217" mass="24399">MRNKLRPLHHEPRWPAAIALVAALALYLFLPATLIVGPRWLLPTLEGLLVIPLLITNPDRRESNTAPLRVISILLIAIISIANISAITLLVHDLLRDTDIDGKPLIYSAIALWFNNVIVFALWYWELDGGGPADRHSVSVKDRDFLFPQQNTPEVFTDPWMPRFFDYLYTSFTNSTAFSPTDTMPLTRRAKALMMLQSGSALVTIVLVASRALNILR</sequence>
<proteinExistence type="predicted"/>
<reference evidence="2" key="1">
    <citation type="submission" date="2020-05" db="EMBL/GenBank/DDBJ databases">
        <authorList>
            <person name="Chiriac C."/>
            <person name="Salcher M."/>
            <person name="Ghai R."/>
            <person name="Kavagutti S V."/>
        </authorList>
    </citation>
    <scope>NUCLEOTIDE SEQUENCE</scope>
</reference>
<feature type="transmembrane region" description="Helical" evidence="1">
    <location>
        <begin position="192"/>
        <end position="213"/>
    </location>
</feature>
<feature type="transmembrane region" description="Helical" evidence="1">
    <location>
        <begin position="12"/>
        <end position="34"/>
    </location>
</feature>
<dbReference type="EMBL" id="CAEZTR010000134">
    <property type="protein sequence ID" value="CAB4587621.1"/>
    <property type="molecule type" value="Genomic_DNA"/>
</dbReference>
<evidence type="ECO:0000313" key="2">
    <source>
        <dbReference type="EMBL" id="CAB4587621.1"/>
    </source>
</evidence>
<gene>
    <name evidence="2" type="ORF">UFOPK1711_01628</name>
</gene>
<name>A0A6J6FFC0_9ZZZZ</name>
<feature type="transmembrane region" description="Helical" evidence="1">
    <location>
        <begin position="70"/>
        <end position="92"/>
    </location>
</feature>
<keyword evidence="1" id="KW-0812">Transmembrane</keyword>
<protein>
    <submittedName>
        <fullName evidence="2">Unannotated protein</fullName>
    </submittedName>
</protein>
<dbReference type="AlphaFoldDB" id="A0A6J6FFC0"/>
<keyword evidence="1" id="KW-1133">Transmembrane helix</keyword>
<organism evidence="2">
    <name type="scientific">freshwater metagenome</name>
    <dbReference type="NCBI Taxonomy" id="449393"/>
    <lineage>
        <taxon>unclassified sequences</taxon>
        <taxon>metagenomes</taxon>
        <taxon>ecological metagenomes</taxon>
    </lineage>
</organism>